<accession>A0AAV7VDW0</accession>
<evidence type="ECO:0000313" key="2">
    <source>
        <dbReference type="Proteomes" id="UP001066276"/>
    </source>
</evidence>
<dbReference type="EMBL" id="JANPWB010000003">
    <property type="protein sequence ID" value="KAJ1199086.1"/>
    <property type="molecule type" value="Genomic_DNA"/>
</dbReference>
<gene>
    <name evidence="1" type="ORF">NDU88_002924</name>
</gene>
<name>A0AAV7VDW0_PLEWA</name>
<evidence type="ECO:0000313" key="1">
    <source>
        <dbReference type="EMBL" id="KAJ1199086.1"/>
    </source>
</evidence>
<reference evidence="1" key="1">
    <citation type="journal article" date="2022" name="bioRxiv">
        <title>Sequencing and chromosome-scale assembly of the giantPleurodeles waltlgenome.</title>
        <authorList>
            <person name="Brown T."/>
            <person name="Elewa A."/>
            <person name="Iarovenko S."/>
            <person name="Subramanian E."/>
            <person name="Araus A.J."/>
            <person name="Petzold A."/>
            <person name="Susuki M."/>
            <person name="Suzuki K.-i.T."/>
            <person name="Hayashi T."/>
            <person name="Toyoda A."/>
            <person name="Oliveira C."/>
            <person name="Osipova E."/>
            <person name="Leigh N.D."/>
            <person name="Simon A."/>
            <person name="Yun M.H."/>
        </authorList>
    </citation>
    <scope>NUCLEOTIDE SEQUENCE</scope>
    <source>
        <strain evidence="1">20211129_DDA</strain>
        <tissue evidence="1">Liver</tissue>
    </source>
</reference>
<dbReference type="AlphaFoldDB" id="A0AAV7VDW0"/>
<organism evidence="1 2">
    <name type="scientific">Pleurodeles waltl</name>
    <name type="common">Iberian ribbed newt</name>
    <dbReference type="NCBI Taxonomy" id="8319"/>
    <lineage>
        <taxon>Eukaryota</taxon>
        <taxon>Metazoa</taxon>
        <taxon>Chordata</taxon>
        <taxon>Craniata</taxon>
        <taxon>Vertebrata</taxon>
        <taxon>Euteleostomi</taxon>
        <taxon>Amphibia</taxon>
        <taxon>Batrachia</taxon>
        <taxon>Caudata</taxon>
        <taxon>Salamandroidea</taxon>
        <taxon>Salamandridae</taxon>
        <taxon>Pleurodelinae</taxon>
        <taxon>Pleurodeles</taxon>
    </lineage>
</organism>
<protein>
    <recommendedName>
        <fullName evidence="3">Transmembrane protein</fullName>
    </recommendedName>
</protein>
<sequence length="178" mass="19414">MVCASVSPLHTRTCVVIFHLGKTCVVFRHVDRLPLWIAGLPDVPGSVRGFLGLLSVCASFRGAVRRIFFLTASVVLISYLEVRRRCRGEAMRPGSGRTAGVASSAVFLDWRAVNFSLWSKLSIKFFGAQGVQLKKRSLFGPETSGNRRQALSKPLESAFAARQEFSKAAGQQQGSSPL</sequence>
<proteinExistence type="predicted"/>
<evidence type="ECO:0008006" key="3">
    <source>
        <dbReference type="Google" id="ProtNLM"/>
    </source>
</evidence>
<comment type="caution">
    <text evidence="1">The sequence shown here is derived from an EMBL/GenBank/DDBJ whole genome shotgun (WGS) entry which is preliminary data.</text>
</comment>
<dbReference type="Proteomes" id="UP001066276">
    <property type="component" value="Chromosome 2_1"/>
</dbReference>
<keyword evidence="2" id="KW-1185">Reference proteome</keyword>